<dbReference type="Pfam" id="PF00583">
    <property type="entry name" value="Acetyltransf_1"/>
    <property type="match status" value="1"/>
</dbReference>
<organism evidence="4 5">
    <name type="scientific">Anaeroselena agilis</name>
    <dbReference type="NCBI Taxonomy" id="3063788"/>
    <lineage>
        <taxon>Bacteria</taxon>
        <taxon>Bacillati</taxon>
        <taxon>Bacillota</taxon>
        <taxon>Negativicutes</taxon>
        <taxon>Acetonemataceae</taxon>
        <taxon>Anaeroselena</taxon>
    </lineage>
</organism>
<evidence type="ECO:0000313" key="5">
    <source>
        <dbReference type="Proteomes" id="UP001254848"/>
    </source>
</evidence>
<name>A0ABU3P6E2_9FIRM</name>
<keyword evidence="2" id="KW-0012">Acyltransferase</keyword>
<protein>
    <submittedName>
        <fullName evidence="4">GNAT family N-acetyltransferase</fullName>
    </submittedName>
</protein>
<evidence type="ECO:0000256" key="2">
    <source>
        <dbReference type="ARBA" id="ARBA00023315"/>
    </source>
</evidence>
<dbReference type="PANTHER" id="PTHR43877:SF2">
    <property type="entry name" value="AMINOALKYLPHOSPHONATE N-ACETYLTRANSFERASE-RELATED"/>
    <property type="match status" value="1"/>
</dbReference>
<dbReference type="Gene3D" id="3.40.630.30">
    <property type="match status" value="1"/>
</dbReference>
<evidence type="ECO:0000313" key="4">
    <source>
        <dbReference type="EMBL" id="MDT8903711.1"/>
    </source>
</evidence>
<keyword evidence="5" id="KW-1185">Reference proteome</keyword>
<keyword evidence="1" id="KW-0808">Transferase</keyword>
<gene>
    <name evidence="4" type="ORF">Q4T40_20985</name>
</gene>
<feature type="domain" description="N-acetyltransferase" evidence="3">
    <location>
        <begin position="5"/>
        <end position="210"/>
    </location>
</feature>
<dbReference type="CDD" id="cd04301">
    <property type="entry name" value="NAT_SF"/>
    <property type="match status" value="1"/>
</dbReference>
<dbReference type="Proteomes" id="UP001254848">
    <property type="component" value="Unassembled WGS sequence"/>
</dbReference>
<comment type="caution">
    <text evidence="4">The sequence shown here is derived from an EMBL/GenBank/DDBJ whole genome shotgun (WGS) entry which is preliminary data.</text>
</comment>
<accession>A0ABU3P6E2</accession>
<dbReference type="SUPFAM" id="SSF55729">
    <property type="entry name" value="Acyl-CoA N-acyltransferases (Nat)"/>
    <property type="match status" value="1"/>
</dbReference>
<dbReference type="PANTHER" id="PTHR43877">
    <property type="entry name" value="AMINOALKYLPHOSPHONATE N-ACETYLTRANSFERASE-RELATED-RELATED"/>
    <property type="match status" value="1"/>
</dbReference>
<dbReference type="EMBL" id="JAUOZS010000001">
    <property type="protein sequence ID" value="MDT8903711.1"/>
    <property type="molecule type" value="Genomic_DNA"/>
</dbReference>
<dbReference type="PROSITE" id="PS51186">
    <property type="entry name" value="GNAT"/>
    <property type="match status" value="1"/>
</dbReference>
<dbReference type="RefSeq" id="WP_413782159.1">
    <property type="nucleotide sequence ID" value="NZ_JAUOZS010000001.1"/>
</dbReference>
<evidence type="ECO:0000256" key="1">
    <source>
        <dbReference type="ARBA" id="ARBA00022679"/>
    </source>
</evidence>
<dbReference type="InterPro" id="IPR000182">
    <property type="entry name" value="GNAT_dom"/>
</dbReference>
<sequence>MNGDFTVGRANAGDVPAIAVLFTECFRESVLHHCGRLPAPQAMEDVFALVYEAEPEAALVTRADDGSVVGYCFAPTVLPRLWVRAVTGGHLFRWAWRWLTGRYGFGLHPVKVILVNKLAFLRSAATPAKAAAARILSVAVAPSWRGRGLARALMAEAMAYFRCRQVARIRLEVRPDNAPAIRVYKDCGFVAAGLTYDSQGPWLIMMKEMEQADV</sequence>
<reference evidence="4 5" key="1">
    <citation type="submission" date="2023-07" db="EMBL/GenBank/DDBJ databases">
        <title>The novel representative of Negativicutes class, Anaeroselena agilis gen. nov. sp. nov.</title>
        <authorList>
            <person name="Prokofeva M.I."/>
            <person name="Elcheninov A.G."/>
            <person name="Klyukina A."/>
            <person name="Kublanov I.V."/>
            <person name="Frolov E.N."/>
            <person name="Podosokorskaya O.A."/>
        </authorList>
    </citation>
    <scope>NUCLEOTIDE SEQUENCE [LARGE SCALE GENOMIC DNA]</scope>
    <source>
        <strain evidence="4 5">4137-cl</strain>
    </source>
</reference>
<dbReference type="InterPro" id="IPR050832">
    <property type="entry name" value="Bact_Acetyltransf"/>
</dbReference>
<evidence type="ECO:0000259" key="3">
    <source>
        <dbReference type="PROSITE" id="PS51186"/>
    </source>
</evidence>
<proteinExistence type="predicted"/>
<dbReference type="InterPro" id="IPR016181">
    <property type="entry name" value="Acyl_CoA_acyltransferase"/>
</dbReference>